<dbReference type="InterPro" id="IPR016181">
    <property type="entry name" value="Acyl_CoA_acyltransferase"/>
</dbReference>
<accession>A0A5B8SRZ0</accession>
<dbReference type="CDD" id="cd04301">
    <property type="entry name" value="NAT_SF"/>
    <property type="match status" value="1"/>
</dbReference>
<dbReference type="RefSeq" id="WP_147183805.1">
    <property type="nucleotide sequence ID" value="NZ_CP042382.1"/>
</dbReference>
<dbReference type="PROSITE" id="PS51186">
    <property type="entry name" value="GNAT"/>
    <property type="match status" value="1"/>
</dbReference>
<proteinExistence type="predicted"/>
<dbReference type="InterPro" id="IPR000182">
    <property type="entry name" value="GNAT_dom"/>
</dbReference>
<dbReference type="Proteomes" id="UP000321272">
    <property type="component" value="Chromosome"/>
</dbReference>
<dbReference type="SUPFAM" id="SSF55729">
    <property type="entry name" value="Acyl-CoA N-acyltransferases (Nat)"/>
    <property type="match status" value="1"/>
</dbReference>
<evidence type="ECO:0000313" key="5">
    <source>
        <dbReference type="Proteomes" id="UP000321272"/>
    </source>
</evidence>
<dbReference type="PANTHER" id="PTHR43877">
    <property type="entry name" value="AMINOALKYLPHOSPHONATE N-ACETYLTRANSFERASE-RELATED-RELATED"/>
    <property type="match status" value="1"/>
</dbReference>
<dbReference type="KEGG" id="paur:FGL86_06430"/>
<dbReference type="OrthoDB" id="9796919at2"/>
<gene>
    <name evidence="4" type="primary">rimI</name>
    <name evidence="4" type="ORF">FGL86_06430</name>
</gene>
<evidence type="ECO:0000313" key="4">
    <source>
        <dbReference type="EMBL" id="QEA38747.1"/>
    </source>
</evidence>
<evidence type="ECO:0000259" key="3">
    <source>
        <dbReference type="PROSITE" id="PS51186"/>
    </source>
</evidence>
<reference evidence="4 5" key="1">
    <citation type="submission" date="2019-06" db="EMBL/GenBank/DDBJ databases">
        <title>Genome analyses of bacteria isolated from kimchi.</title>
        <authorList>
            <person name="Lee S."/>
            <person name="Ahn S."/>
            <person name="Roh S."/>
        </authorList>
    </citation>
    <scope>NUCLEOTIDE SEQUENCE [LARGE SCALE GENOMIC DNA]</scope>
    <source>
        <strain evidence="4 5">CBA4606</strain>
    </source>
</reference>
<dbReference type="EMBL" id="CP042382">
    <property type="protein sequence ID" value="QEA38747.1"/>
    <property type="molecule type" value="Genomic_DNA"/>
</dbReference>
<dbReference type="Pfam" id="PF00583">
    <property type="entry name" value="Acetyltransf_1"/>
    <property type="match status" value="1"/>
</dbReference>
<dbReference type="InterPro" id="IPR006464">
    <property type="entry name" value="AcTrfase_RimI/Ard1"/>
</dbReference>
<feature type="domain" description="N-acetyltransferase" evidence="3">
    <location>
        <begin position="6"/>
        <end position="154"/>
    </location>
</feature>
<dbReference type="GO" id="GO:0008080">
    <property type="term" value="F:N-acetyltransferase activity"/>
    <property type="evidence" value="ECO:0007669"/>
    <property type="project" value="InterPro"/>
</dbReference>
<sequence>MPEPRLLLLPLDTSWRQALIDLEQQGQPYPWSAAQLRQALDDPLLYISGAIGSGGKLIGYAVLARLPFDAELQAITVAPQWRRQGIARALIEGLVSRARDWQSERLLLEVRAGNAGAIDLYRALGFKEDGRRPGYYMGMGNDREDAILMSRPLVLSMSDST</sequence>
<dbReference type="AlphaFoldDB" id="A0A5B8SRZ0"/>
<dbReference type="Gene3D" id="3.40.630.30">
    <property type="match status" value="1"/>
</dbReference>
<dbReference type="InterPro" id="IPR050832">
    <property type="entry name" value="Bact_Acetyltransf"/>
</dbReference>
<evidence type="ECO:0000256" key="1">
    <source>
        <dbReference type="ARBA" id="ARBA00022679"/>
    </source>
</evidence>
<dbReference type="NCBIfam" id="TIGR01575">
    <property type="entry name" value="rimI"/>
    <property type="match status" value="1"/>
</dbReference>
<name>A0A5B8SRZ0_9GAMM</name>
<keyword evidence="2" id="KW-0012">Acyltransferase</keyword>
<evidence type="ECO:0000256" key="2">
    <source>
        <dbReference type="ARBA" id="ARBA00023315"/>
    </source>
</evidence>
<keyword evidence="1 4" id="KW-0808">Transferase</keyword>
<organism evidence="4 5">
    <name type="scientific">Pistricoccus aurantiacus</name>
    <dbReference type="NCBI Taxonomy" id="1883414"/>
    <lineage>
        <taxon>Bacteria</taxon>
        <taxon>Pseudomonadati</taxon>
        <taxon>Pseudomonadota</taxon>
        <taxon>Gammaproteobacteria</taxon>
        <taxon>Oceanospirillales</taxon>
        <taxon>Halomonadaceae</taxon>
        <taxon>Pistricoccus</taxon>
    </lineage>
</organism>
<keyword evidence="5" id="KW-1185">Reference proteome</keyword>
<protein>
    <submittedName>
        <fullName evidence="4">Ribosomal-protein-alanine N-acetyltransferase</fullName>
    </submittedName>
</protein>